<keyword evidence="1" id="KW-0723">Serine/threonine-protein kinase</keyword>
<keyword evidence="3" id="KW-0067">ATP-binding</keyword>
<dbReference type="SUPFAM" id="SSF55874">
    <property type="entry name" value="ATPase domain of HSP90 chaperone/DNA topoisomerase II/histidine kinase"/>
    <property type="match status" value="1"/>
</dbReference>
<evidence type="ECO:0000313" key="4">
    <source>
        <dbReference type="Proteomes" id="UP001431429"/>
    </source>
</evidence>
<dbReference type="Pfam" id="PF13581">
    <property type="entry name" value="HATPase_c_2"/>
    <property type="match status" value="1"/>
</dbReference>
<dbReference type="GO" id="GO:0005524">
    <property type="term" value="F:ATP binding"/>
    <property type="evidence" value="ECO:0007669"/>
    <property type="project" value="UniProtKB-KW"/>
</dbReference>
<proteinExistence type="predicted"/>
<dbReference type="CDD" id="cd16936">
    <property type="entry name" value="HATPase_RsbW-like"/>
    <property type="match status" value="1"/>
</dbReference>
<accession>A0ABT0UK17</accession>
<evidence type="ECO:0000259" key="2">
    <source>
        <dbReference type="Pfam" id="PF13581"/>
    </source>
</evidence>
<sequence>MSLLRDMTRAAQERGYTVRAGVSDTAELDVALTGREGWRSVSRIIRDGDVGVLVVASTAELAGDAAGRAAVLKSLASLRVEVVVVRPAAWEVSHWLRNWLYKAPPPNVHETPDVPGTRLCRAVFPAQLAHAGAARALVTDALRSWGCVGLSSEWDEAALAVNELIVNAIRHGSPVPGDLVAVSVERGERGLRVLVEDRSSALPRPRAAGSREESGRGLEIVAEIADDWGAVPHAERPGKTVWMLFRTTAVQPARAGSPVAA</sequence>
<dbReference type="PANTHER" id="PTHR35526:SF3">
    <property type="entry name" value="ANTI-SIGMA-F FACTOR RSBW"/>
    <property type="match status" value="1"/>
</dbReference>
<feature type="domain" description="Histidine kinase/HSP90-like ATPase" evidence="2">
    <location>
        <begin position="124"/>
        <end position="243"/>
    </location>
</feature>
<dbReference type="Gene3D" id="3.30.565.10">
    <property type="entry name" value="Histidine kinase-like ATPase, C-terminal domain"/>
    <property type="match status" value="1"/>
</dbReference>
<protein>
    <submittedName>
        <fullName evidence="3">ATP-binding protein</fullName>
    </submittedName>
</protein>
<keyword evidence="1" id="KW-0808">Transferase</keyword>
<dbReference type="PANTHER" id="PTHR35526">
    <property type="entry name" value="ANTI-SIGMA-F FACTOR RSBW-RELATED"/>
    <property type="match status" value="1"/>
</dbReference>
<evidence type="ECO:0000313" key="3">
    <source>
        <dbReference type="EMBL" id="MCM2388784.1"/>
    </source>
</evidence>
<comment type="caution">
    <text evidence="3">The sequence shown here is derived from an EMBL/GenBank/DDBJ whole genome shotgun (WGS) entry which is preliminary data.</text>
</comment>
<dbReference type="EMBL" id="JAMQAW010000008">
    <property type="protein sequence ID" value="MCM2388784.1"/>
    <property type="molecule type" value="Genomic_DNA"/>
</dbReference>
<dbReference type="InterPro" id="IPR036890">
    <property type="entry name" value="HATPase_C_sf"/>
</dbReference>
<dbReference type="InterPro" id="IPR050267">
    <property type="entry name" value="Anti-sigma-factor_SerPK"/>
</dbReference>
<reference evidence="3" key="1">
    <citation type="submission" date="2022-06" db="EMBL/GenBank/DDBJ databases">
        <title>Genome public.</title>
        <authorList>
            <person name="Sun Q."/>
        </authorList>
    </citation>
    <scope>NUCLEOTIDE SEQUENCE</scope>
    <source>
        <strain evidence="3">CWNU-1</strain>
    </source>
</reference>
<gene>
    <name evidence="3" type="ORF">NBG84_10860</name>
</gene>
<keyword evidence="4" id="KW-1185">Reference proteome</keyword>
<dbReference type="Proteomes" id="UP001431429">
    <property type="component" value="Unassembled WGS sequence"/>
</dbReference>
<keyword evidence="3" id="KW-0547">Nucleotide-binding</keyword>
<evidence type="ECO:0000256" key="1">
    <source>
        <dbReference type="ARBA" id="ARBA00022527"/>
    </source>
</evidence>
<name>A0ABT0UK17_9ACTN</name>
<keyword evidence="1" id="KW-0418">Kinase</keyword>
<dbReference type="InterPro" id="IPR003594">
    <property type="entry name" value="HATPase_dom"/>
</dbReference>
<organism evidence="3 4">
    <name type="scientific">Streptomyces albipurpureus</name>
    <dbReference type="NCBI Taxonomy" id="2897419"/>
    <lineage>
        <taxon>Bacteria</taxon>
        <taxon>Bacillati</taxon>
        <taxon>Actinomycetota</taxon>
        <taxon>Actinomycetes</taxon>
        <taxon>Kitasatosporales</taxon>
        <taxon>Streptomycetaceae</taxon>
        <taxon>Streptomyces</taxon>
    </lineage>
</organism>